<dbReference type="Gene3D" id="3.30.420.40">
    <property type="match status" value="2"/>
</dbReference>
<comment type="caution">
    <text evidence="3">The sequence shown here is derived from an EMBL/GenBank/DDBJ whole genome shotgun (WGS) entry which is preliminary data.</text>
</comment>
<dbReference type="Proteomes" id="UP000885779">
    <property type="component" value="Unassembled WGS sequence"/>
</dbReference>
<dbReference type="Pfam" id="PF00480">
    <property type="entry name" value="ROK"/>
    <property type="match status" value="1"/>
</dbReference>
<dbReference type="GO" id="GO:0003700">
    <property type="term" value="F:DNA-binding transcription factor activity"/>
    <property type="evidence" value="ECO:0007669"/>
    <property type="project" value="InterPro"/>
</dbReference>
<dbReference type="InterPro" id="IPR043129">
    <property type="entry name" value="ATPase_NBD"/>
</dbReference>
<sequence length="451" mass="50714">MDFSIESVSCRTGYWEESSFYYQKRHTIPKTEEDSVIRDAGYGPKLVREYNELNILRFIKNEGPISRAELAKRYKISKAAVSEITAHLLEQNYIHEIGMGDSTSVGGRKPILLEFNPEAGYAIGVEIKRNHAVIAISNLNARIHKKETIQFPKGRQLNRVLPEIFRIIESFQKKGWAKTSRPIGIGVAIPGLINYNTGSIQETDSLTGWKGFPLRREFENRFGIETIIENDVKTMSLGECRFGNGKNADNIIYLWIGDGLSAGIIINGELYRGVSASSGEIGYYELGYFITNTDSFKYLFNGQKNFSEILSFDSLLQAGKKYLNNACPRINGDVGTIIRCAEEGNNVAREILKEYADLVGIICINLINTINPELILISGHERIMPNKLLLGFIKEKIKADVLRTPTKAVKVKSAVLGENAGVMGAVGLVLEDLFYKERLNIHKYRNIFRKK</sequence>
<dbReference type="SUPFAM" id="SSF46785">
    <property type="entry name" value="Winged helix' DNA-binding domain"/>
    <property type="match status" value="1"/>
</dbReference>
<dbReference type="Pfam" id="PF01047">
    <property type="entry name" value="MarR"/>
    <property type="match status" value="1"/>
</dbReference>
<dbReference type="InterPro" id="IPR000600">
    <property type="entry name" value="ROK"/>
</dbReference>
<evidence type="ECO:0000256" key="1">
    <source>
        <dbReference type="ARBA" id="ARBA00006479"/>
    </source>
</evidence>
<dbReference type="PANTHER" id="PTHR18964:SF149">
    <property type="entry name" value="BIFUNCTIONAL UDP-N-ACETYLGLUCOSAMINE 2-EPIMERASE_N-ACETYLMANNOSAMINE KINASE"/>
    <property type="match status" value="1"/>
</dbReference>
<gene>
    <name evidence="3" type="ORF">ENK44_13720</name>
</gene>
<organism evidence="3">
    <name type="scientific">Caldithrix abyssi</name>
    <dbReference type="NCBI Taxonomy" id="187145"/>
    <lineage>
        <taxon>Bacteria</taxon>
        <taxon>Pseudomonadati</taxon>
        <taxon>Calditrichota</taxon>
        <taxon>Calditrichia</taxon>
        <taxon>Calditrichales</taxon>
        <taxon>Calditrichaceae</taxon>
        <taxon>Caldithrix</taxon>
    </lineage>
</organism>
<proteinExistence type="inferred from homology"/>
<reference evidence="3" key="1">
    <citation type="journal article" date="2020" name="mSystems">
        <title>Genome- and Community-Level Interaction Insights into Carbon Utilization and Element Cycling Functions of Hydrothermarchaeota in Hydrothermal Sediment.</title>
        <authorList>
            <person name="Zhou Z."/>
            <person name="Liu Y."/>
            <person name="Xu W."/>
            <person name="Pan J."/>
            <person name="Luo Z.H."/>
            <person name="Li M."/>
        </authorList>
    </citation>
    <scope>NUCLEOTIDE SEQUENCE [LARGE SCALE GENOMIC DNA]</scope>
    <source>
        <strain evidence="3">HyVt-577</strain>
    </source>
</reference>
<dbReference type="InterPro" id="IPR000835">
    <property type="entry name" value="HTH_MarR-typ"/>
</dbReference>
<dbReference type="InterPro" id="IPR036390">
    <property type="entry name" value="WH_DNA-bd_sf"/>
</dbReference>
<evidence type="ECO:0000259" key="2">
    <source>
        <dbReference type="Pfam" id="PF01047"/>
    </source>
</evidence>
<feature type="domain" description="HTH marR-type" evidence="2">
    <location>
        <begin position="51"/>
        <end position="95"/>
    </location>
</feature>
<dbReference type="AlphaFoldDB" id="A0A7V4U2T9"/>
<dbReference type="InterPro" id="IPR036388">
    <property type="entry name" value="WH-like_DNA-bd_sf"/>
</dbReference>
<comment type="similarity">
    <text evidence="1">Belongs to the ROK (NagC/XylR) family.</text>
</comment>
<dbReference type="Gene3D" id="1.10.10.10">
    <property type="entry name" value="Winged helix-like DNA-binding domain superfamily/Winged helix DNA-binding domain"/>
    <property type="match status" value="1"/>
</dbReference>
<protein>
    <submittedName>
        <fullName evidence="3">ROK family transcriptional regulator</fullName>
    </submittedName>
</protein>
<dbReference type="SUPFAM" id="SSF53067">
    <property type="entry name" value="Actin-like ATPase domain"/>
    <property type="match status" value="1"/>
</dbReference>
<accession>A0A7V4U2T9</accession>
<dbReference type="PANTHER" id="PTHR18964">
    <property type="entry name" value="ROK (REPRESSOR, ORF, KINASE) FAMILY"/>
    <property type="match status" value="1"/>
</dbReference>
<dbReference type="EMBL" id="DRQG01000128">
    <property type="protein sequence ID" value="HGY56759.1"/>
    <property type="molecule type" value="Genomic_DNA"/>
</dbReference>
<dbReference type="CDD" id="cd23763">
    <property type="entry name" value="ASKHA_ATPase_ROK"/>
    <property type="match status" value="1"/>
</dbReference>
<evidence type="ECO:0000313" key="3">
    <source>
        <dbReference type="EMBL" id="HGY56759.1"/>
    </source>
</evidence>
<name>A0A7V4U2T9_CALAY</name>